<comment type="caution">
    <text evidence="2">The sequence shown here is derived from an EMBL/GenBank/DDBJ whole genome shotgun (WGS) entry which is preliminary data.</text>
</comment>
<reference evidence="2 3" key="1">
    <citation type="submission" date="2016-07" db="EMBL/GenBank/DDBJ databases">
        <title>Pervasive Adenine N6-methylation of Active Genes in Fungi.</title>
        <authorList>
            <consortium name="DOE Joint Genome Institute"/>
            <person name="Mondo S.J."/>
            <person name="Dannebaum R.O."/>
            <person name="Kuo R.C."/>
            <person name="Labutti K."/>
            <person name="Haridas S."/>
            <person name="Kuo A."/>
            <person name="Salamov A."/>
            <person name="Ahrendt S.R."/>
            <person name="Lipzen A."/>
            <person name="Sullivan W."/>
            <person name="Andreopoulos W.B."/>
            <person name="Clum A."/>
            <person name="Lindquist E."/>
            <person name="Daum C."/>
            <person name="Ramamoorthy G.K."/>
            <person name="Gryganskyi A."/>
            <person name="Culley D."/>
            <person name="Magnuson J.K."/>
            <person name="James T.Y."/>
            <person name="O'Malley M.A."/>
            <person name="Stajich J.E."/>
            <person name="Spatafora J.W."/>
            <person name="Visel A."/>
            <person name="Grigoriev I.V."/>
        </authorList>
    </citation>
    <scope>NUCLEOTIDE SEQUENCE [LARGE SCALE GENOMIC DNA]</scope>
    <source>
        <strain evidence="2 3">CBS 115471</strain>
    </source>
</reference>
<accession>A0A1Y2A7Z9</accession>
<evidence type="ECO:0000256" key="1">
    <source>
        <dbReference type="SAM" id="Coils"/>
    </source>
</evidence>
<name>A0A1Y2A7Z9_9PLEO</name>
<proteinExistence type="predicted"/>
<dbReference type="Proteomes" id="UP000193144">
    <property type="component" value="Unassembled WGS sequence"/>
</dbReference>
<keyword evidence="1" id="KW-0175">Coiled coil</keyword>
<protein>
    <submittedName>
        <fullName evidence="2">Uncharacterized protein</fullName>
    </submittedName>
</protein>
<feature type="coiled-coil region" evidence="1">
    <location>
        <begin position="27"/>
        <end position="61"/>
    </location>
</feature>
<evidence type="ECO:0000313" key="2">
    <source>
        <dbReference type="EMBL" id="ORY18604.1"/>
    </source>
</evidence>
<evidence type="ECO:0000313" key="3">
    <source>
        <dbReference type="Proteomes" id="UP000193144"/>
    </source>
</evidence>
<keyword evidence="3" id="KW-1185">Reference proteome</keyword>
<organism evidence="2 3">
    <name type="scientific">Clohesyomyces aquaticus</name>
    <dbReference type="NCBI Taxonomy" id="1231657"/>
    <lineage>
        <taxon>Eukaryota</taxon>
        <taxon>Fungi</taxon>
        <taxon>Dikarya</taxon>
        <taxon>Ascomycota</taxon>
        <taxon>Pezizomycotina</taxon>
        <taxon>Dothideomycetes</taxon>
        <taxon>Pleosporomycetidae</taxon>
        <taxon>Pleosporales</taxon>
        <taxon>Lindgomycetaceae</taxon>
        <taxon>Clohesyomyces</taxon>
    </lineage>
</organism>
<gene>
    <name evidence="2" type="ORF">BCR34DRAFT_596183</name>
</gene>
<dbReference type="EMBL" id="MCFA01000006">
    <property type="protein sequence ID" value="ORY18604.1"/>
    <property type="molecule type" value="Genomic_DNA"/>
</dbReference>
<sequence length="188" mass="22033">MAIRTANPRATLDVARRTEHHGTRPTVARLIADLEAEKRKRQDAERKFRDTEMKLEDATAKLVDHQATLGIVMDGFAHLELREESCQRRSPPYMHHWQGGQRRQHRVNEADTEAAPMKKELEIIREQIFEWANLLDGVESDLRTEYERSGKREIRLMGRGVRDLKAIMREALQFAWSDTWMSSTDYVY</sequence>
<dbReference type="AlphaFoldDB" id="A0A1Y2A7Z9"/>